<evidence type="ECO:0000313" key="3">
    <source>
        <dbReference type="Proteomes" id="UP000005950"/>
    </source>
</evidence>
<evidence type="ECO:0000256" key="1">
    <source>
        <dbReference type="SAM" id="MobiDB-lite"/>
    </source>
</evidence>
<feature type="compositionally biased region" description="Polar residues" evidence="1">
    <location>
        <begin position="9"/>
        <end position="26"/>
    </location>
</feature>
<accession>B9Y403</accession>
<gene>
    <name evidence="2" type="ORF">HOLDEFILI_00534</name>
</gene>
<dbReference type="EMBL" id="ACCF01000038">
    <property type="protein sequence ID" value="EEF69292.1"/>
    <property type="molecule type" value="Genomic_DNA"/>
</dbReference>
<proteinExistence type="predicted"/>
<protein>
    <submittedName>
        <fullName evidence="2">Uncharacterized protein</fullName>
    </submittedName>
</protein>
<comment type="caution">
    <text evidence="2">The sequence shown here is derived from an EMBL/GenBank/DDBJ whole genome shotgun (WGS) entry which is preliminary data.</text>
</comment>
<organism evidence="2 3">
    <name type="scientific">Holdemania filiformis DSM 12042</name>
    <dbReference type="NCBI Taxonomy" id="545696"/>
    <lineage>
        <taxon>Bacteria</taxon>
        <taxon>Bacillati</taxon>
        <taxon>Bacillota</taxon>
        <taxon>Erysipelotrichia</taxon>
        <taxon>Erysipelotrichales</taxon>
        <taxon>Erysipelotrichaceae</taxon>
        <taxon>Holdemania</taxon>
    </lineage>
</organism>
<evidence type="ECO:0000313" key="2">
    <source>
        <dbReference type="EMBL" id="EEF69292.1"/>
    </source>
</evidence>
<dbReference type="AlphaFoldDB" id="B9Y403"/>
<reference evidence="2 3" key="1">
    <citation type="submission" date="2008-12" db="EMBL/GenBank/DDBJ databases">
        <authorList>
            <person name="Fulton L."/>
            <person name="Clifton S."/>
            <person name="Fulton B."/>
            <person name="Xu J."/>
            <person name="Minx P."/>
            <person name="Pepin K.H."/>
            <person name="Johnson M."/>
            <person name="Bhonagiri V."/>
            <person name="Nash W.E."/>
            <person name="Mardis E.R."/>
            <person name="Wilson R.K."/>
        </authorList>
    </citation>
    <scope>NUCLEOTIDE SEQUENCE [LARGE SCALE GENOMIC DNA]</scope>
    <source>
        <strain evidence="2 3">DSM 12042</strain>
    </source>
</reference>
<feature type="region of interest" description="Disordered" evidence="1">
    <location>
        <begin position="1"/>
        <end position="26"/>
    </location>
</feature>
<dbReference type="HOGENOM" id="CLU_3226317_0_0_9"/>
<dbReference type="Proteomes" id="UP000005950">
    <property type="component" value="Unassembled WGS sequence"/>
</dbReference>
<feature type="non-terminal residue" evidence="2">
    <location>
        <position position="1"/>
    </location>
</feature>
<sequence>INKLEKQMNQKNDPSRTGNPLINDPTSLILRKIQKSLLRKWKK</sequence>
<reference evidence="2 3" key="2">
    <citation type="submission" date="2009-02" db="EMBL/GenBank/DDBJ databases">
        <title>Draft genome sequence of Holdemania filiformis DSM 12042.</title>
        <authorList>
            <person name="Sudarsanam P."/>
            <person name="Ley R."/>
            <person name="Guruge J."/>
            <person name="Turnbaugh P.J."/>
            <person name="Mahowald M."/>
            <person name="Liep D."/>
            <person name="Gordon J."/>
        </authorList>
    </citation>
    <scope>NUCLEOTIDE SEQUENCE [LARGE SCALE GENOMIC DNA]</scope>
    <source>
        <strain evidence="2 3">DSM 12042</strain>
    </source>
</reference>
<name>B9Y403_9FIRM</name>